<dbReference type="PANTHER" id="PTHR30055">
    <property type="entry name" value="HTH-TYPE TRANSCRIPTIONAL REGULATOR RUTR"/>
    <property type="match status" value="1"/>
</dbReference>
<evidence type="ECO:0000313" key="6">
    <source>
        <dbReference type="EMBL" id="MFD1812154.1"/>
    </source>
</evidence>
<evidence type="ECO:0000256" key="4">
    <source>
        <dbReference type="PROSITE-ProRule" id="PRU00335"/>
    </source>
</evidence>
<dbReference type="RefSeq" id="WP_378484672.1">
    <property type="nucleotide sequence ID" value="NZ_JBHUFB010000009.1"/>
</dbReference>
<dbReference type="Gene3D" id="1.10.357.10">
    <property type="entry name" value="Tetracycline Repressor, domain 2"/>
    <property type="match status" value="1"/>
</dbReference>
<name>A0ABW4P1B1_9NOCA</name>
<proteinExistence type="predicted"/>
<feature type="domain" description="HTH tetR-type" evidence="5">
    <location>
        <begin position="15"/>
        <end position="75"/>
    </location>
</feature>
<evidence type="ECO:0000313" key="7">
    <source>
        <dbReference type="Proteomes" id="UP001597286"/>
    </source>
</evidence>
<evidence type="ECO:0000259" key="5">
    <source>
        <dbReference type="PROSITE" id="PS50977"/>
    </source>
</evidence>
<dbReference type="InterPro" id="IPR050109">
    <property type="entry name" value="HTH-type_TetR-like_transc_reg"/>
</dbReference>
<keyword evidence="2 4" id="KW-0238">DNA-binding</keyword>
<evidence type="ECO:0000256" key="2">
    <source>
        <dbReference type="ARBA" id="ARBA00023125"/>
    </source>
</evidence>
<keyword evidence="1" id="KW-0805">Transcription regulation</keyword>
<evidence type="ECO:0000256" key="1">
    <source>
        <dbReference type="ARBA" id="ARBA00023015"/>
    </source>
</evidence>
<comment type="caution">
    <text evidence="6">The sequence shown here is derived from an EMBL/GenBank/DDBJ whole genome shotgun (WGS) entry which is preliminary data.</text>
</comment>
<gene>
    <name evidence="6" type="ORF">ACFSJG_08010</name>
</gene>
<dbReference type="SUPFAM" id="SSF46689">
    <property type="entry name" value="Homeodomain-like"/>
    <property type="match status" value="1"/>
</dbReference>
<sequence>MARRRATGVLSADAGIARGQILAAAESTFQRYGVLKSTMDDIAREAGVSRPTLYRYFRDRDALVTALIEVRSRRLFDETREFLCRYESVAEQLVEGLLHLVDLGRQDPLIRLIVGPEHLGWGAPLAGSSELAAELTHEMWSPVIDAARERGEIRPGATNREITDWIVLVELILVGRMDFGAASDPDLRGFLTRLMLPGIVADRPAGDVLPPLS</sequence>
<feature type="DNA-binding region" description="H-T-H motif" evidence="4">
    <location>
        <begin position="38"/>
        <end position="57"/>
    </location>
</feature>
<dbReference type="InterPro" id="IPR009057">
    <property type="entry name" value="Homeodomain-like_sf"/>
</dbReference>
<dbReference type="EMBL" id="JBHUFB010000009">
    <property type="protein sequence ID" value="MFD1812154.1"/>
    <property type="molecule type" value="Genomic_DNA"/>
</dbReference>
<keyword evidence="3" id="KW-0804">Transcription</keyword>
<dbReference type="Pfam" id="PF00440">
    <property type="entry name" value="TetR_N"/>
    <property type="match status" value="1"/>
</dbReference>
<evidence type="ECO:0000256" key="3">
    <source>
        <dbReference type="ARBA" id="ARBA00023163"/>
    </source>
</evidence>
<dbReference type="PANTHER" id="PTHR30055:SF234">
    <property type="entry name" value="HTH-TYPE TRANSCRIPTIONAL REGULATOR BETI"/>
    <property type="match status" value="1"/>
</dbReference>
<reference evidence="7" key="1">
    <citation type="journal article" date="2019" name="Int. J. Syst. Evol. Microbiol.">
        <title>The Global Catalogue of Microorganisms (GCM) 10K type strain sequencing project: providing services to taxonomists for standard genome sequencing and annotation.</title>
        <authorList>
            <consortium name="The Broad Institute Genomics Platform"/>
            <consortium name="The Broad Institute Genome Sequencing Center for Infectious Disease"/>
            <person name="Wu L."/>
            <person name="Ma J."/>
        </authorList>
    </citation>
    <scope>NUCLEOTIDE SEQUENCE [LARGE SCALE GENOMIC DNA]</scope>
    <source>
        <strain evidence="7">DT72</strain>
    </source>
</reference>
<accession>A0ABW4P1B1</accession>
<dbReference type="PROSITE" id="PS50977">
    <property type="entry name" value="HTH_TETR_2"/>
    <property type="match status" value="1"/>
</dbReference>
<dbReference type="PRINTS" id="PR00455">
    <property type="entry name" value="HTHTETR"/>
</dbReference>
<dbReference type="InterPro" id="IPR001647">
    <property type="entry name" value="HTH_TetR"/>
</dbReference>
<keyword evidence="7" id="KW-1185">Reference proteome</keyword>
<dbReference type="Proteomes" id="UP001597286">
    <property type="component" value="Unassembled WGS sequence"/>
</dbReference>
<protein>
    <submittedName>
        <fullName evidence="6">TetR/AcrR family transcriptional regulator</fullName>
    </submittedName>
</protein>
<organism evidence="6 7">
    <name type="scientific">Rhodococcus gannanensis</name>
    <dbReference type="NCBI Taxonomy" id="1960308"/>
    <lineage>
        <taxon>Bacteria</taxon>
        <taxon>Bacillati</taxon>
        <taxon>Actinomycetota</taxon>
        <taxon>Actinomycetes</taxon>
        <taxon>Mycobacteriales</taxon>
        <taxon>Nocardiaceae</taxon>
        <taxon>Rhodococcus</taxon>
    </lineage>
</organism>